<evidence type="ECO:0000256" key="1">
    <source>
        <dbReference type="ARBA" id="ARBA00001864"/>
    </source>
</evidence>
<feature type="active site" description="Proton acceptor" evidence="8 9">
    <location>
        <position position="22"/>
    </location>
</feature>
<keyword evidence="8" id="KW-0057">Aromatic amino acid biosynthesis</keyword>
<evidence type="ECO:0000256" key="4">
    <source>
        <dbReference type="ARBA" id="ARBA00011037"/>
    </source>
</evidence>
<evidence type="ECO:0000256" key="8">
    <source>
        <dbReference type="HAMAP-Rule" id="MF_00169"/>
    </source>
</evidence>
<dbReference type="NCBIfam" id="NF003806">
    <property type="entry name" value="PRK05395.1-3"/>
    <property type="match status" value="1"/>
</dbReference>
<evidence type="ECO:0000256" key="5">
    <source>
        <dbReference type="ARBA" id="ARBA00011193"/>
    </source>
</evidence>
<dbReference type="EC" id="4.2.1.10" evidence="6 8"/>
<dbReference type="InterPro" id="IPR036441">
    <property type="entry name" value="DHquinase_II_sf"/>
</dbReference>
<dbReference type="Gene3D" id="3.40.50.9100">
    <property type="entry name" value="Dehydroquinase, class II"/>
    <property type="match status" value="1"/>
</dbReference>
<dbReference type="InterPro" id="IPR018509">
    <property type="entry name" value="DHquinase_II_CS"/>
</dbReference>
<gene>
    <name evidence="8" type="primary">aroQ</name>
    <name evidence="12" type="ORF">SAMN05421848_1857</name>
</gene>
<accession>A0A1I1K6D2</accession>
<evidence type="ECO:0000256" key="10">
    <source>
        <dbReference type="PIRSR" id="PIRSR001399-2"/>
    </source>
</evidence>
<sequence length="140" mass="15603">MNVLILNGPNLNLLGKREPDIYGSETLADIENAIRHRAFDKGMATDFLQTNHEGVMLDRIHEGREQFDAIIINPAAWSHTSVALLDALKAFEGRVIEVHLSNIHTREAFRHHSWISARAEAVIAGMGSFGYLAAIDFLAR</sequence>
<feature type="active site" description="Proton donor" evidence="8 9">
    <location>
        <position position="99"/>
    </location>
</feature>
<feature type="binding site" evidence="8 10">
    <location>
        <position position="73"/>
    </location>
    <ligand>
        <name>substrate</name>
    </ligand>
</feature>
<feature type="binding site" evidence="8 10">
    <location>
        <position position="86"/>
    </location>
    <ligand>
        <name>substrate</name>
    </ligand>
</feature>
<feature type="site" description="Transition state stabilizer" evidence="8 11">
    <location>
        <position position="17"/>
    </location>
</feature>
<organism evidence="12 13">
    <name type="scientific">Kushneria avicenniae</name>
    <dbReference type="NCBI Taxonomy" id="402385"/>
    <lineage>
        <taxon>Bacteria</taxon>
        <taxon>Pseudomonadati</taxon>
        <taxon>Pseudomonadota</taxon>
        <taxon>Gammaproteobacteria</taxon>
        <taxon>Oceanospirillales</taxon>
        <taxon>Halomonadaceae</taxon>
        <taxon>Kushneria</taxon>
    </lineage>
</organism>
<dbReference type="HAMAP" id="MF_00169">
    <property type="entry name" value="AroQ"/>
    <property type="match status" value="1"/>
</dbReference>
<dbReference type="InterPro" id="IPR001874">
    <property type="entry name" value="DHquinase_II"/>
</dbReference>
<feature type="binding site" evidence="8 10">
    <location>
        <position position="79"/>
    </location>
    <ligand>
        <name>substrate</name>
    </ligand>
</feature>
<feature type="binding site" evidence="8 10">
    <location>
        <begin position="100"/>
        <end position="101"/>
    </location>
    <ligand>
        <name>substrate</name>
    </ligand>
</feature>
<comment type="subunit">
    <text evidence="5 8">Homododecamer.</text>
</comment>
<dbReference type="PANTHER" id="PTHR21272">
    <property type="entry name" value="CATABOLIC 3-DEHYDROQUINASE"/>
    <property type="match status" value="1"/>
</dbReference>
<dbReference type="UniPathway" id="UPA00053">
    <property type="reaction ID" value="UER00086"/>
</dbReference>
<evidence type="ECO:0000256" key="3">
    <source>
        <dbReference type="ARBA" id="ARBA00004902"/>
    </source>
</evidence>
<dbReference type="PROSITE" id="PS01029">
    <property type="entry name" value="DEHYDROQUINASE_II"/>
    <property type="match status" value="1"/>
</dbReference>
<feature type="binding site" evidence="8 10">
    <location>
        <position position="110"/>
    </location>
    <ligand>
        <name>substrate</name>
    </ligand>
</feature>
<dbReference type="NCBIfam" id="NF003805">
    <property type="entry name" value="PRK05395.1-2"/>
    <property type="match status" value="1"/>
</dbReference>
<keyword evidence="13" id="KW-1185">Reference proteome</keyword>
<keyword evidence="8" id="KW-0028">Amino-acid biosynthesis</keyword>
<reference evidence="13" key="1">
    <citation type="submission" date="2016-10" db="EMBL/GenBank/DDBJ databases">
        <authorList>
            <person name="Varghese N."/>
            <person name="Submissions S."/>
        </authorList>
    </citation>
    <scope>NUCLEOTIDE SEQUENCE [LARGE SCALE GENOMIC DNA]</scope>
    <source>
        <strain evidence="13">DSM 23439</strain>
    </source>
</reference>
<dbReference type="GO" id="GO:0003855">
    <property type="term" value="F:3-dehydroquinate dehydratase activity"/>
    <property type="evidence" value="ECO:0007669"/>
    <property type="project" value="UniProtKB-UniRule"/>
</dbReference>
<dbReference type="Proteomes" id="UP000199046">
    <property type="component" value="Unassembled WGS sequence"/>
</dbReference>
<name>A0A1I1K6D2_9GAMM</name>
<dbReference type="EMBL" id="FOLY01000003">
    <property type="protein sequence ID" value="SFC53603.1"/>
    <property type="molecule type" value="Genomic_DNA"/>
</dbReference>
<proteinExistence type="inferred from homology"/>
<dbReference type="PANTHER" id="PTHR21272:SF3">
    <property type="entry name" value="CATABOLIC 3-DEHYDROQUINASE"/>
    <property type="match status" value="1"/>
</dbReference>
<dbReference type="Pfam" id="PF01220">
    <property type="entry name" value="DHquinase_II"/>
    <property type="match status" value="1"/>
</dbReference>
<evidence type="ECO:0000313" key="12">
    <source>
        <dbReference type="EMBL" id="SFC53603.1"/>
    </source>
</evidence>
<dbReference type="GO" id="GO:0008652">
    <property type="term" value="P:amino acid biosynthetic process"/>
    <property type="evidence" value="ECO:0007669"/>
    <property type="project" value="UniProtKB-KW"/>
</dbReference>
<evidence type="ECO:0000256" key="2">
    <source>
        <dbReference type="ARBA" id="ARBA00003924"/>
    </source>
</evidence>
<comment type="function">
    <text evidence="2 8">Catalyzes a trans-dehydration via an enolate intermediate.</text>
</comment>
<evidence type="ECO:0000256" key="11">
    <source>
        <dbReference type="PIRSR" id="PIRSR001399-3"/>
    </source>
</evidence>
<dbReference type="CDD" id="cd00466">
    <property type="entry name" value="DHQase_II"/>
    <property type="match status" value="1"/>
</dbReference>
<evidence type="ECO:0000256" key="6">
    <source>
        <dbReference type="ARBA" id="ARBA00012060"/>
    </source>
</evidence>
<dbReference type="GO" id="GO:0019631">
    <property type="term" value="P:quinate catabolic process"/>
    <property type="evidence" value="ECO:0007669"/>
    <property type="project" value="TreeGrafter"/>
</dbReference>
<dbReference type="RefSeq" id="WP_090133176.1">
    <property type="nucleotide sequence ID" value="NZ_FOLY01000003.1"/>
</dbReference>
<dbReference type="OrthoDB" id="9790793at2"/>
<protein>
    <recommendedName>
        <fullName evidence="6 8">3-dehydroquinate dehydratase</fullName>
        <shortName evidence="8">3-dehydroquinase</shortName>
        <ecNumber evidence="6 8">4.2.1.10</ecNumber>
    </recommendedName>
    <alternativeName>
        <fullName evidence="8">Type II DHQase</fullName>
    </alternativeName>
</protein>
<dbReference type="GO" id="GO:0009073">
    <property type="term" value="P:aromatic amino acid family biosynthetic process"/>
    <property type="evidence" value="ECO:0007669"/>
    <property type="project" value="UniProtKB-KW"/>
</dbReference>
<evidence type="ECO:0000256" key="7">
    <source>
        <dbReference type="ARBA" id="ARBA00023239"/>
    </source>
</evidence>
<comment type="catalytic activity">
    <reaction evidence="1 8">
        <text>3-dehydroquinate = 3-dehydroshikimate + H2O</text>
        <dbReference type="Rhea" id="RHEA:21096"/>
        <dbReference type="ChEBI" id="CHEBI:15377"/>
        <dbReference type="ChEBI" id="CHEBI:16630"/>
        <dbReference type="ChEBI" id="CHEBI:32364"/>
        <dbReference type="EC" id="4.2.1.10"/>
    </reaction>
</comment>
<keyword evidence="7 8" id="KW-0456">Lyase</keyword>
<dbReference type="GO" id="GO:0009423">
    <property type="term" value="P:chorismate biosynthetic process"/>
    <property type="evidence" value="ECO:0007669"/>
    <property type="project" value="UniProtKB-UniRule"/>
</dbReference>
<dbReference type="PIRSF" id="PIRSF001399">
    <property type="entry name" value="DHquinase_II"/>
    <property type="match status" value="1"/>
</dbReference>
<dbReference type="NCBIfam" id="NF003807">
    <property type="entry name" value="PRK05395.1-4"/>
    <property type="match status" value="1"/>
</dbReference>
<dbReference type="AlphaFoldDB" id="A0A1I1K6D2"/>
<dbReference type="NCBIfam" id="TIGR01088">
    <property type="entry name" value="aroQ"/>
    <property type="match status" value="1"/>
</dbReference>
<dbReference type="STRING" id="402385.SAMN05421848_1857"/>
<dbReference type="SUPFAM" id="SSF52304">
    <property type="entry name" value="Type II 3-dehydroquinate dehydratase"/>
    <property type="match status" value="1"/>
</dbReference>
<evidence type="ECO:0000256" key="9">
    <source>
        <dbReference type="PIRSR" id="PIRSR001399-1"/>
    </source>
</evidence>
<comment type="pathway">
    <text evidence="3 8">Metabolic intermediate biosynthesis; chorismate biosynthesis; chorismate from D-erythrose 4-phosphate and phosphoenolpyruvate: step 3/7.</text>
</comment>
<evidence type="ECO:0000313" key="13">
    <source>
        <dbReference type="Proteomes" id="UP000199046"/>
    </source>
</evidence>
<comment type="similarity">
    <text evidence="4 8">Belongs to the type-II 3-dehydroquinase family.</text>
</comment>